<dbReference type="InterPro" id="IPR043502">
    <property type="entry name" value="DNA/RNA_pol_sf"/>
</dbReference>
<organism evidence="2 3">
    <name type="scientific">Austropuccinia psidii MF-1</name>
    <dbReference type="NCBI Taxonomy" id="1389203"/>
    <lineage>
        <taxon>Eukaryota</taxon>
        <taxon>Fungi</taxon>
        <taxon>Dikarya</taxon>
        <taxon>Basidiomycota</taxon>
        <taxon>Pucciniomycotina</taxon>
        <taxon>Pucciniomycetes</taxon>
        <taxon>Pucciniales</taxon>
        <taxon>Sphaerophragmiaceae</taxon>
        <taxon>Austropuccinia</taxon>
    </lineage>
</organism>
<evidence type="ECO:0000313" key="2">
    <source>
        <dbReference type="EMBL" id="MBW0481998.1"/>
    </source>
</evidence>
<dbReference type="PANTHER" id="PTHR37984:SF5">
    <property type="entry name" value="PROTEIN NYNRIN-LIKE"/>
    <property type="match status" value="1"/>
</dbReference>
<dbReference type="Pfam" id="PF00078">
    <property type="entry name" value="RVT_1"/>
    <property type="match status" value="1"/>
</dbReference>
<dbReference type="Proteomes" id="UP000765509">
    <property type="component" value="Unassembled WGS sequence"/>
</dbReference>
<gene>
    <name evidence="2" type="ORF">O181_021713</name>
</gene>
<protein>
    <recommendedName>
        <fullName evidence="1">Reverse transcriptase domain-containing protein</fullName>
    </recommendedName>
</protein>
<dbReference type="EMBL" id="AVOT02006609">
    <property type="protein sequence ID" value="MBW0481998.1"/>
    <property type="molecule type" value="Genomic_DNA"/>
</dbReference>
<dbReference type="GO" id="GO:0003824">
    <property type="term" value="F:catalytic activity"/>
    <property type="evidence" value="ECO:0007669"/>
    <property type="project" value="UniProtKB-KW"/>
</dbReference>
<dbReference type="FunFam" id="3.30.70.270:FF:000020">
    <property type="entry name" value="Transposon Tf2-6 polyprotein-like Protein"/>
    <property type="match status" value="1"/>
</dbReference>
<dbReference type="InterPro" id="IPR043128">
    <property type="entry name" value="Rev_trsase/Diguanyl_cyclase"/>
</dbReference>
<dbReference type="AlphaFoldDB" id="A0A9Q3CDV5"/>
<dbReference type="InterPro" id="IPR000477">
    <property type="entry name" value="RT_dom"/>
</dbReference>
<evidence type="ECO:0000313" key="3">
    <source>
        <dbReference type="Proteomes" id="UP000765509"/>
    </source>
</evidence>
<accession>A0A9Q3CDV5</accession>
<keyword evidence="3" id="KW-1185">Reference proteome</keyword>
<proteinExistence type="predicted"/>
<dbReference type="Gene3D" id="3.10.10.10">
    <property type="entry name" value="HIV Type 1 Reverse Transcriptase, subunit A, domain 1"/>
    <property type="match status" value="1"/>
</dbReference>
<dbReference type="OrthoDB" id="3250101at2759"/>
<dbReference type="InterPro" id="IPR050951">
    <property type="entry name" value="Retrovirus_Pol_polyprotein"/>
</dbReference>
<dbReference type="PANTHER" id="PTHR37984">
    <property type="entry name" value="PROTEIN CBG26694"/>
    <property type="match status" value="1"/>
</dbReference>
<comment type="caution">
    <text evidence="2">The sequence shown here is derived from an EMBL/GenBank/DDBJ whole genome shotgun (WGS) entry which is preliminary data.</text>
</comment>
<reference evidence="2" key="1">
    <citation type="submission" date="2021-03" db="EMBL/GenBank/DDBJ databases">
        <title>Draft genome sequence of rust myrtle Austropuccinia psidii MF-1, a brazilian biotype.</title>
        <authorList>
            <person name="Quecine M.C."/>
            <person name="Pachon D.M.R."/>
            <person name="Bonatelli M.L."/>
            <person name="Correr F.H."/>
            <person name="Franceschini L.M."/>
            <person name="Leite T.F."/>
            <person name="Margarido G.R.A."/>
            <person name="Almeida C.A."/>
            <person name="Ferrarezi J.A."/>
            <person name="Labate C.A."/>
        </authorList>
    </citation>
    <scope>NUCLEOTIDE SEQUENCE</scope>
    <source>
        <strain evidence="2">MF-1</strain>
    </source>
</reference>
<evidence type="ECO:0000259" key="1">
    <source>
        <dbReference type="Pfam" id="PF00078"/>
    </source>
</evidence>
<feature type="domain" description="Reverse transcriptase" evidence="1">
    <location>
        <begin position="61"/>
        <end position="215"/>
    </location>
</feature>
<name>A0A9Q3CDV5_9BASI</name>
<sequence>MNIERPYQPLLRRPAYPESLKSRESLEINITELLDLGVIRKLGHNEEVEITTPGIVAWHNGRSRMVGDFRHLNTYNVPDRYPIPKIQISFTQISQAVYVSTMDALKGFHQNLVTPRSRKYLRVIVHCGDYEYLRMPFGIKNSPSHLQRMINKISPEELSEGWLIIYIDDNIVCSKTWEENMCRLSRNLTKIKSVNMKISLKKCHFGFKELKAIGHLASGIYLGINKNKVASVLLKRMPQNKNEIQSFGGFAGYYRQNIKYFASIERPLYKLCDKDTVFEMTVDKVKAFESLRNTLTTAPLLLISDFKLPFQLYIDSSGDRLGAALHRVQI</sequence>
<dbReference type="SUPFAM" id="SSF56672">
    <property type="entry name" value="DNA/RNA polymerases"/>
    <property type="match status" value="1"/>
</dbReference>
<dbReference type="Gene3D" id="3.30.70.270">
    <property type="match status" value="2"/>
</dbReference>
<dbReference type="CDD" id="cd01647">
    <property type="entry name" value="RT_LTR"/>
    <property type="match status" value="1"/>
</dbReference>